<dbReference type="HOGENOM" id="CLU_3070751_0_0_1"/>
<gene>
    <name evidence="3" type="primary">6050591</name>
    <name evidence="2" type="ORF">CpipJ_CPIJ017067</name>
</gene>
<dbReference type="AlphaFoldDB" id="B0XC01"/>
<evidence type="ECO:0000256" key="1">
    <source>
        <dbReference type="SAM" id="MobiDB-lite"/>
    </source>
</evidence>
<name>B0XC01_CULQU</name>
<keyword evidence="4" id="KW-1185">Reference proteome</keyword>
<dbReference type="Proteomes" id="UP000002320">
    <property type="component" value="Unassembled WGS sequence"/>
</dbReference>
<dbReference type="InParanoid" id="B0XC01"/>
<evidence type="ECO:0000313" key="2">
    <source>
        <dbReference type="EMBL" id="EDS44564.1"/>
    </source>
</evidence>
<feature type="region of interest" description="Disordered" evidence="1">
    <location>
        <begin position="28"/>
        <end position="53"/>
    </location>
</feature>
<reference evidence="3" key="2">
    <citation type="submission" date="2020-05" db="UniProtKB">
        <authorList>
            <consortium name="EnsemblMetazoa"/>
        </authorList>
    </citation>
    <scope>IDENTIFICATION</scope>
    <source>
        <strain evidence="3">JHB</strain>
    </source>
</reference>
<proteinExistence type="predicted"/>
<protein>
    <submittedName>
        <fullName evidence="2 3">Mitochondrial processing peptidase beta subunit</fullName>
    </submittedName>
</protein>
<dbReference type="EnsemblMetazoa" id="CPIJ017067-RA">
    <property type="protein sequence ID" value="CPIJ017067-PA"/>
    <property type="gene ID" value="CPIJ017067"/>
</dbReference>
<sequence length="53" mass="5641">MAHVAIAIEGCGWIDQNNVPLMVANSPTSVRDRSRDGGANNASVTKDNLCHSF</sequence>
<dbReference type="KEGG" id="cqu:CpipJ_CPIJ017067"/>
<dbReference type="eggNOG" id="KOG0960">
    <property type="taxonomic scope" value="Eukaryota"/>
</dbReference>
<dbReference type="STRING" id="7176.B0XC01"/>
<evidence type="ECO:0000313" key="4">
    <source>
        <dbReference type="Proteomes" id="UP000002320"/>
    </source>
</evidence>
<dbReference type="VEuPathDB" id="VectorBase:CPIJ017067"/>
<organism>
    <name type="scientific">Culex quinquefasciatus</name>
    <name type="common">Southern house mosquito</name>
    <name type="synonym">Culex pungens</name>
    <dbReference type="NCBI Taxonomy" id="7176"/>
    <lineage>
        <taxon>Eukaryota</taxon>
        <taxon>Metazoa</taxon>
        <taxon>Ecdysozoa</taxon>
        <taxon>Arthropoda</taxon>
        <taxon>Hexapoda</taxon>
        <taxon>Insecta</taxon>
        <taxon>Pterygota</taxon>
        <taxon>Neoptera</taxon>
        <taxon>Endopterygota</taxon>
        <taxon>Diptera</taxon>
        <taxon>Nematocera</taxon>
        <taxon>Culicoidea</taxon>
        <taxon>Culicidae</taxon>
        <taxon>Culicinae</taxon>
        <taxon>Culicini</taxon>
        <taxon>Culex</taxon>
        <taxon>Culex</taxon>
    </lineage>
</organism>
<reference evidence="2" key="1">
    <citation type="submission" date="2007-03" db="EMBL/GenBank/DDBJ databases">
        <title>Annotation of Culex pipiens quinquefasciatus.</title>
        <authorList>
            <consortium name="The Broad Institute Genome Sequencing Platform"/>
            <person name="Atkinson P.W."/>
            <person name="Hemingway J."/>
            <person name="Christensen B.M."/>
            <person name="Higgs S."/>
            <person name="Kodira C."/>
            <person name="Hannick L."/>
            <person name="Megy K."/>
            <person name="O'Leary S."/>
            <person name="Pearson M."/>
            <person name="Haas B.J."/>
            <person name="Mauceli E."/>
            <person name="Wortman J.R."/>
            <person name="Lee N.H."/>
            <person name="Guigo R."/>
            <person name="Stanke M."/>
            <person name="Alvarado L."/>
            <person name="Amedeo P."/>
            <person name="Antoine C.H."/>
            <person name="Arensburger P."/>
            <person name="Bidwell S.L."/>
            <person name="Crawford M."/>
            <person name="Camaro F."/>
            <person name="Devon K."/>
            <person name="Engels R."/>
            <person name="Hammond M."/>
            <person name="Howarth C."/>
            <person name="Koehrsen M."/>
            <person name="Lawson D."/>
            <person name="Montgomery P."/>
            <person name="Nene V."/>
            <person name="Nusbaum C."/>
            <person name="Puiu D."/>
            <person name="Romero-Severson J."/>
            <person name="Severson D.W."/>
            <person name="Shumway M."/>
            <person name="Sisk P."/>
            <person name="Stolte C."/>
            <person name="Zeng Q."/>
            <person name="Eisenstadt E."/>
            <person name="Fraser-Liggett C."/>
            <person name="Strausberg R."/>
            <person name="Galagan J."/>
            <person name="Birren B."/>
            <person name="Collins F.H."/>
        </authorList>
    </citation>
    <scope>NUCLEOTIDE SEQUENCE [LARGE SCALE GENOMIC DNA]</scope>
    <source>
        <strain evidence="2">JHB</strain>
    </source>
</reference>
<dbReference type="EMBL" id="DS232665">
    <property type="protein sequence ID" value="EDS44564.1"/>
    <property type="molecule type" value="Genomic_DNA"/>
</dbReference>
<evidence type="ECO:0000313" key="3">
    <source>
        <dbReference type="EnsemblMetazoa" id="CPIJ017067-PA"/>
    </source>
</evidence>
<accession>B0XC01</accession>